<dbReference type="Proteomes" id="UP000004090">
    <property type="component" value="Unassembled WGS sequence"/>
</dbReference>
<name>A8RCW9_9FIRM</name>
<evidence type="ECO:0000313" key="2">
    <source>
        <dbReference type="Proteomes" id="UP000004090"/>
    </source>
</evidence>
<evidence type="ECO:0000313" key="1">
    <source>
        <dbReference type="EMBL" id="EDP10925.1"/>
    </source>
</evidence>
<sequence>MKIKVTKNLLDIPERYRPRVGYVFDVLDIKCGLYKPCENNLKMIECCGHIIAVSPSECEIVKKRDKR</sequence>
<dbReference type="EMBL" id="ABAW02000021">
    <property type="protein sequence ID" value="EDP10925.1"/>
    <property type="molecule type" value="Genomic_DNA"/>
</dbReference>
<organism evidence="1 2">
    <name type="scientific">Amedibacillus dolichus DSM 3991</name>
    <dbReference type="NCBI Taxonomy" id="428127"/>
    <lineage>
        <taxon>Bacteria</taxon>
        <taxon>Bacillati</taxon>
        <taxon>Bacillota</taxon>
        <taxon>Erysipelotrichia</taxon>
        <taxon>Erysipelotrichales</taxon>
        <taxon>Erysipelotrichaceae</taxon>
        <taxon>Amedibacillus</taxon>
    </lineage>
</organism>
<gene>
    <name evidence="1" type="ORF">EUBDOL_01524</name>
</gene>
<dbReference type="AlphaFoldDB" id="A8RCW9"/>
<accession>A8RCW9</accession>
<dbReference type="GeneID" id="92793660"/>
<comment type="caution">
    <text evidence="1">The sequence shown here is derived from an EMBL/GenBank/DDBJ whole genome shotgun (WGS) entry which is preliminary data.</text>
</comment>
<dbReference type="RefSeq" id="WP_004800018.1">
    <property type="nucleotide sequence ID" value="NZ_DS483476.1"/>
</dbReference>
<protein>
    <submittedName>
        <fullName evidence="1">Uncharacterized protein</fullName>
    </submittedName>
</protein>
<dbReference type="STRING" id="428127.EUBDOL_01524"/>
<proteinExistence type="predicted"/>
<reference evidence="1 2" key="2">
    <citation type="submission" date="2007-09" db="EMBL/GenBank/DDBJ databases">
        <authorList>
            <person name="Fulton L."/>
            <person name="Clifton S."/>
            <person name="Fulton B."/>
            <person name="Xu J."/>
            <person name="Minx P."/>
            <person name="Pepin K.H."/>
            <person name="Johnson M."/>
            <person name="Thiruvilangam P."/>
            <person name="Bhonagiri V."/>
            <person name="Nash W.E."/>
            <person name="Mardis E.R."/>
            <person name="Wilson R.K."/>
        </authorList>
    </citation>
    <scope>NUCLEOTIDE SEQUENCE [LARGE SCALE GENOMIC DNA]</scope>
    <source>
        <strain evidence="1 2">DSM 3991</strain>
    </source>
</reference>
<reference evidence="1 2" key="1">
    <citation type="submission" date="2007-09" db="EMBL/GenBank/DDBJ databases">
        <title>Draft genome sequence of Eubacterium dolichum (DSM 3991).</title>
        <authorList>
            <person name="Sudarsanam P."/>
            <person name="Ley R."/>
            <person name="Guruge J."/>
            <person name="Turnbaugh P.J."/>
            <person name="Mahowald M."/>
            <person name="Liep D."/>
            <person name="Gordon J."/>
        </authorList>
    </citation>
    <scope>NUCLEOTIDE SEQUENCE [LARGE SCALE GENOMIC DNA]</scope>
    <source>
        <strain evidence="1 2">DSM 3991</strain>
    </source>
</reference>
<dbReference type="HOGENOM" id="CLU_2806045_0_0_9"/>